<keyword evidence="12" id="KW-1185">Reference proteome</keyword>
<comment type="similarity">
    <text evidence="1 9">Belongs to the cut8/STS1 family.</text>
</comment>
<dbReference type="EMBL" id="JAUJFL010000001">
    <property type="protein sequence ID" value="KAK2615216.1"/>
    <property type="molecule type" value="Genomic_DNA"/>
</dbReference>
<name>A0AAD9SRN4_PHOAM</name>
<sequence length="306" mass="33784">MNVLLPQPPVFPHQHENNRLSPSRSMSPFANMASASRKRKASDEDGDEMSVSPLSSPAPHQRQLARPSKKSRLPEPPSRALPLPRLLETLDNNQLRTVLQRICERRADIQEEVLSGAPRPSAASTLQVLESYQQKLAESMPYGHSSSDYAYYRVKQPLAALVSAIMDFTPQYLPPIENQADVSLMYLDGVTKVAHSMPNWDSQTYRHHKDHVYDEIAKAWALVITEAAKRGGGFALHRDGWDQVLAKHNEQAGGRLQPAVNALASNVGWSGTTQNQNAQPGPSDQNSILDQLLNGSYGAPVRVGPF</sequence>
<comment type="function">
    <text evidence="8 9">Involved in ubiquitin-mediated protein degradation. Regulatory factor in the ubiquitin/proteasome pathway that controls the turnover of proteasome substrates. Targets proteasomes to the nucleus and facilitates the degradation of nuclear proteins.</text>
</comment>
<evidence type="ECO:0000256" key="7">
    <source>
        <dbReference type="ARBA" id="ARBA00023242"/>
    </source>
</evidence>
<dbReference type="PANTHER" id="PTHR28032:SF1">
    <property type="entry name" value="FI02826P"/>
    <property type="match status" value="1"/>
</dbReference>
<accession>A0AAD9SRN4</accession>
<dbReference type="Proteomes" id="UP001265746">
    <property type="component" value="Unassembled WGS sequence"/>
</dbReference>
<dbReference type="PANTHER" id="PTHR28032">
    <property type="entry name" value="FI02826P"/>
    <property type="match status" value="1"/>
</dbReference>
<reference evidence="11" key="1">
    <citation type="submission" date="2023-06" db="EMBL/GenBank/DDBJ databases">
        <authorList>
            <person name="Noh H."/>
        </authorList>
    </citation>
    <scope>NUCLEOTIDE SEQUENCE</scope>
    <source>
        <strain evidence="11">DUCC20226</strain>
    </source>
</reference>
<protein>
    <recommendedName>
        <fullName evidence="3 9">Tethering factor for nuclear proteasome STS1</fullName>
    </recommendedName>
</protein>
<gene>
    <name evidence="11" type="ORF">N8I77_001986</name>
</gene>
<evidence type="ECO:0000313" key="12">
    <source>
        <dbReference type="Proteomes" id="UP001265746"/>
    </source>
</evidence>
<dbReference type="GO" id="GO:0031144">
    <property type="term" value="P:proteasome localization"/>
    <property type="evidence" value="ECO:0007669"/>
    <property type="project" value="UniProtKB-UniRule"/>
</dbReference>
<dbReference type="Pfam" id="PF08559">
    <property type="entry name" value="Cut8"/>
    <property type="match status" value="1"/>
</dbReference>
<evidence type="ECO:0000256" key="10">
    <source>
        <dbReference type="SAM" id="MobiDB-lite"/>
    </source>
</evidence>
<dbReference type="InterPro" id="IPR013868">
    <property type="entry name" value="Cut8/Sts1_fam"/>
</dbReference>
<keyword evidence="6 9" id="KW-0653">Protein transport</keyword>
<comment type="caution">
    <text evidence="11">The sequence shown here is derived from an EMBL/GenBank/DDBJ whole genome shotgun (WGS) entry which is preliminary data.</text>
</comment>
<evidence type="ECO:0000256" key="2">
    <source>
        <dbReference type="ARBA" id="ARBA00011464"/>
    </source>
</evidence>
<dbReference type="FunFam" id="1.20.58.1590:FF:000001">
    <property type="entry name" value="Tethering factor for nuclear proteasome STS1"/>
    <property type="match status" value="1"/>
</dbReference>
<organism evidence="11 12">
    <name type="scientific">Phomopsis amygdali</name>
    <name type="common">Fusicoccum amygdali</name>
    <dbReference type="NCBI Taxonomy" id="1214568"/>
    <lineage>
        <taxon>Eukaryota</taxon>
        <taxon>Fungi</taxon>
        <taxon>Dikarya</taxon>
        <taxon>Ascomycota</taxon>
        <taxon>Pezizomycotina</taxon>
        <taxon>Sordariomycetes</taxon>
        <taxon>Sordariomycetidae</taxon>
        <taxon>Diaporthales</taxon>
        <taxon>Diaporthaceae</taxon>
        <taxon>Diaporthe</taxon>
    </lineage>
</organism>
<evidence type="ECO:0000256" key="3">
    <source>
        <dbReference type="ARBA" id="ARBA00016204"/>
    </source>
</evidence>
<evidence type="ECO:0000256" key="5">
    <source>
        <dbReference type="ARBA" id="ARBA00022490"/>
    </source>
</evidence>
<evidence type="ECO:0000256" key="4">
    <source>
        <dbReference type="ARBA" id="ARBA00022448"/>
    </source>
</evidence>
<comment type="subunit">
    <text evidence="2 9">Binds the proteasome.</text>
</comment>
<feature type="compositionally biased region" description="Pro residues" evidence="10">
    <location>
        <begin position="1"/>
        <end position="11"/>
    </location>
</feature>
<dbReference type="AlphaFoldDB" id="A0AAD9SRN4"/>
<feature type="region of interest" description="Disordered" evidence="10">
    <location>
        <begin position="1"/>
        <end position="83"/>
    </location>
</feature>
<proteinExistence type="inferred from homology"/>
<keyword evidence="4 9" id="KW-0813">Transport</keyword>
<evidence type="ECO:0000256" key="6">
    <source>
        <dbReference type="ARBA" id="ARBA00022927"/>
    </source>
</evidence>
<evidence type="ECO:0000256" key="8">
    <source>
        <dbReference type="ARBA" id="ARBA00025651"/>
    </source>
</evidence>
<dbReference type="GO" id="GO:0031965">
    <property type="term" value="C:nuclear membrane"/>
    <property type="evidence" value="ECO:0007669"/>
    <property type="project" value="TreeGrafter"/>
</dbReference>
<dbReference type="Gene3D" id="1.20.58.1590">
    <property type="entry name" value="Tethering factor for nuclear proteasome Cut8/Sts1"/>
    <property type="match status" value="1"/>
</dbReference>
<feature type="compositionally biased region" description="Polar residues" evidence="10">
    <location>
        <begin position="19"/>
        <end position="28"/>
    </location>
</feature>
<evidence type="ECO:0000256" key="9">
    <source>
        <dbReference type="RuleBase" id="RU368013"/>
    </source>
</evidence>
<keyword evidence="7 9" id="KW-0539">Nucleus</keyword>
<evidence type="ECO:0000256" key="1">
    <source>
        <dbReference type="ARBA" id="ARBA00006199"/>
    </source>
</evidence>
<dbReference type="GO" id="GO:0071630">
    <property type="term" value="P:nuclear protein quality control by the ubiquitin-proteasome system"/>
    <property type="evidence" value="ECO:0007669"/>
    <property type="project" value="UniProtKB-UniRule"/>
</dbReference>
<keyword evidence="5 9" id="KW-0963">Cytoplasm</keyword>
<dbReference type="InterPro" id="IPR038422">
    <property type="entry name" value="Cut8/Sts1_sf"/>
</dbReference>
<dbReference type="GO" id="GO:0070628">
    <property type="term" value="F:proteasome binding"/>
    <property type="evidence" value="ECO:0007669"/>
    <property type="project" value="TreeGrafter"/>
</dbReference>
<evidence type="ECO:0000313" key="11">
    <source>
        <dbReference type="EMBL" id="KAK2615216.1"/>
    </source>
</evidence>
<comment type="subcellular location">
    <subcellularLocation>
        <location evidence="9">Cytoplasm</location>
    </subcellularLocation>
    <subcellularLocation>
        <location evidence="9">Nucleus</location>
    </subcellularLocation>
</comment>
<dbReference type="GO" id="GO:0005737">
    <property type="term" value="C:cytoplasm"/>
    <property type="evidence" value="ECO:0007669"/>
    <property type="project" value="UniProtKB-SubCell"/>
</dbReference>
<dbReference type="GO" id="GO:0015031">
    <property type="term" value="P:protein transport"/>
    <property type="evidence" value="ECO:0007669"/>
    <property type="project" value="UniProtKB-UniRule"/>
</dbReference>